<dbReference type="EMBL" id="CP097899">
    <property type="protein sequence ID" value="URN94561.1"/>
    <property type="molecule type" value="Genomic_DNA"/>
</dbReference>
<evidence type="ECO:0000313" key="2">
    <source>
        <dbReference type="Proteomes" id="UP001056756"/>
    </source>
</evidence>
<protein>
    <submittedName>
        <fullName evidence="1">Uncharacterized protein</fullName>
    </submittedName>
</protein>
<organism evidence="1 2">
    <name type="scientific">Candidatus Pristimantibacillus lignocellulolyticus</name>
    <dbReference type="NCBI Taxonomy" id="2994561"/>
    <lineage>
        <taxon>Bacteria</taxon>
        <taxon>Bacillati</taxon>
        <taxon>Bacillota</taxon>
        <taxon>Bacilli</taxon>
        <taxon>Bacillales</taxon>
        <taxon>Paenibacillaceae</taxon>
        <taxon>Candidatus Pristimantibacillus</taxon>
    </lineage>
</organism>
<name>A0A9J6ZFK4_9BACL</name>
<accession>A0A9J6ZFK4</accession>
<gene>
    <name evidence="1" type="ORF">NAG76_22555</name>
</gene>
<reference evidence="1" key="1">
    <citation type="submission" date="2022-05" db="EMBL/GenBank/DDBJ databases">
        <title>Novel bacterial taxa in a minimal lignocellulolytic consortium and its capacity to transform plastics disclosed by genome-resolved metagenomics.</title>
        <authorList>
            <person name="Rodriguez C.A.D."/>
            <person name="Diaz-Garcia L."/>
            <person name="Herrera K."/>
            <person name="Tarazona N.A."/>
            <person name="Sproer C."/>
            <person name="Overmann J."/>
            <person name="Jimenez D.J."/>
        </authorList>
    </citation>
    <scope>NUCLEOTIDE SEQUENCE</scope>
    <source>
        <strain evidence="1">MAG5</strain>
    </source>
</reference>
<dbReference type="KEGG" id="plig:NAG76_22555"/>
<proteinExistence type="predicted"/>
<sequence>MNYIVIKEFLDRFDNLRHCKVGESHIPPNDERADQLVEKGYIEPVDGNDTSDDGQLINLGGGYYELPNGEKVRGKDKALKALEALEALEALKIDGDDIGKQADES</sequence>
<dbReference type="AlphaFoldDB" id="A0A9J6ZFK4"/>
<dbReference type="Proteomes" id="UP001056756">
    <property type="component" value="Chromosome"/>
</dbReference>
<evidence type="ECO:0000313" key="1">
    <source>
        <dbReference type="EMBL" id="URN94561.1"/>
    </source>
</evidence>